<protein>
    <submittedName>
        <fullName evidence="1">Uncharacterized protein</fullName>
    </submittedName>
</protein>
<accession>A0A177FVA9</accession>
<dbReference type="Proteomes" id="UP000077349">
    <property type="component" value="Unassembled WGS sequence"/>
</dbReference>
<gene>
    <name evidence="1" type="ORF">Amal_04122</name>
</gene>
<sequence length="116" mass="12708">MPEPIGWLDGGQAEIDREGMTLRGPDAQAVRRESEAPLVVHLDHTLQGGEVERLSCPLCQPDQVGHVRPALSVQRQADPFWLVPQDQGQQPGNFSILHRQSSKGVRRGLPLSAVFG</sequence>
<evidence type="ECO:0000313" key="1">
    <source>
        <dbReference type="EMBL" id="OAG71486.1"/>
    </source>
</evidence>
<dbReference type="AlphaFoldDB" id="A0A177FVA9"/>
<organism evidence="1 2">
    <name type="scientific">Acetobacter malorum</name>
    <dbReference type="NCBI Taxonomy" id="178901"/>
    <lineage>
        <taxon>Bacteria</taxon>
        <taxon>Pseudomonadati</taxon>
        <taxon>Pseudomonadota</taxon>
        <taxon>Alphaproteobacteria</taxon>
        <taxon>Acetobacterales</taxon>
        <taxon>Acetobacteraceae</taxon>
        <taxon>Acetobacter</taxon>
    </lineage>
</organism>
<name>A0A177FVA9_9PROT</name>
<proteinExistence type="predicted"/>
<dbReference type="EMBL" id="LVHD01000324">
    <property type="protein sequence ID" value="OAG71486.1"/>
    <property type="molecule type" value="Genomic_DNA"/>
</dbReference>
<evidence type="ECO:0000313" key="2">
    <source>
        <dbReference type="Proteomes" id="UP000077349"/>
    </source>
</evidence>
<reference evidence="1 2" key="1">
    <citation type="submission" date="2016-03" db="EMBL/GenBank/DDBJ databases">
        <title>Draft genome sequence of Acetobacter malorum CECT 7742, a strain isolated from strawberry vinegar.</title>
        <authorList>
            <person name="Sainz F."/>
            <person name="Mas A."/>
            <person name="Torija M.J."/>
        </authorList>
    </citation>
    <scope>NUCLEOTIDE SEQUENCE [LARGE SCALE GENOMIC DNA]</scope>
    <source>
        <strain evidence="1 2">CECT 7742</strain>
    </source>
</reference>
<comment type="caution">
    <text evidence="1">The sequence shown here is derived from an EMBL/GenBank/DDBJ whole genome shotgun (WGS) entry which is preliminary data.</text>
</comment>